<evidence type="ECO:0008006" key="3">
    <source>
        <dbReference type="Google" id="ProtNLM"/>
    </source>
</evidence>
<reference evidence="1" key="1">
    <citation type="journal article" date="2014" name="Int. J. Syst. Evol. Microbiol.">
        <title>Complete genome sequence of Corynebacterium casei LMG S-19264T (=DSM 44701T), isolated from a smear-ripened cheese.</title>
        <authorList>
            <consortium name="US DOE Joint Genome Institute (JGI-PGF)"/>
            <person name="Walter F."/>
            <person name="Albersmeier A."/>
            <person name="Kalinowski J."/>
            <person name="Ruckert C."/>
        </authorList>
    </citation>
    <scope>NUCLEOTIDE SEQUENCE</scope>
    <source>
        <strain evidence="1">JCM 30078</strain>
    </source>
</reference>
<dbReference type="AlphaFoldDB" id="A0A917PTY1"/>
<evidence type="ECO:0000313" key="2">
    <source>
        <dbReference type="Proteomes" id="UP000635983"/>
    </source>
</evidence>
<accession>A0A917PTY1</accession>
<keyword evidence="2" id="KW-1185">Reference proteome</keyword>
<dbReference type="InterPro" id="IPR029069">
    <property type="entry name" value="HotDog_dom_sf"/>
</dbReference>
<dbReference type="PANTHER" id="PTHR28152:SF1">
    <property type="entry name" value="HYDROXYACYL-THIOESTER DEHYDRATASE TYPE 2, MITOCHONDRIAL"/>
    <property type="match status" value="1"/>
</dbReference>
<dbReference type="Proteomes" id="UP000635983">
    <property type="component" value="Unassembled WGS sequence"/>
</dbReference>
<sequence length="134" mass="14832">MPRHTTVEIGEQLPRRAYTPGTVQLFLYNAAIWNAHRIHYDLPYAQQTEGHPGLLVDGPLQGDWLTQLVYDWMDDGDELVGFSYSNRRAAYLGDTLTASGEVSAQENGRLTLILQLTNQSGEVTTQGIATVLLG</sequence>
<evidence type="ECO:0000313" key="1">
    <source>
        <dbReference type="EMBL" id="GGJ91448.1"/>
    </source>
</evidence>
<dbReference type="InterPro" id="IPR052741">
    <property type="entry name" value="Mitochondrial_HTD2"/>
</dbReference>
<comment type="caution">
    <text evidence="1">The sequence shown here is derived from an EMBL/GenBank/DDBJ whole genome shotgun (WGS) entry which is preliminary data.</text>
</comment>
<reference evidence="1" key="2">
    <citation type="submission" date="2020-09" db="EMBL/GenBank/DDBJ databases">
        <authorList>
            <person name="Sun Q."/>
            <person name="Ohkuma M."/>
        </authorList>
    </citation>
    <scope>NUCLEOTIDE SEQUENCE</scope>
    <source>
        <strain evidence="1">JCM 30078</strain>
    </source>
</reference>
<dbReference type="GO" id="GO:0019171">
    <property type="term" value="F:(3R)-hydroxyacyl-[acyl-carrier-protein] dehydratase activity"/>
    <property type="evidence" value="ECO:0007669"/>
    <property type="project" value="TreeGrafter"/>
</dbReference>
<name>A0A917PTY1_9PSED</name>
<dbReference type="EMBL" id="BMPO01000003">
    <property type="protein sequence ID" value="GGJ91448.1"/>
    <property type="molecule type" value="Genomic_DNA"/>
</dbReference>
<dbReference type="RefSeq" id="WP_188982722.1">
    <property type="nucleotide sequence ID" value="NZ_BMPO01000003.1"/>
</dbReference>
<dbReference type="PANTHER" id="PTHR28152">
    <property type="entry name" value="HYDROXYACYL-THIOESTER DEHYDRATASE TYPE 2, MITOCHONDRIAL"/>
    <property type="match status" value="1"/>
</dbReference>
<gene>
    <name evidence="1" type="ORF">GCM10009304_16540</name>
</gene>
<organism evidence="1 2">
    <name type="scientific">Pseudomonas matsuisoli</name>
    <dbReference type="NCBI Taxonomy" id="1515666"/>
    <lineage>
        <taxon>Bacteria</taxon>
        <taxon>Pseudomonadati</taxon>
        <taxon>Pseudomonadota</taxon>
        <taxon>Gammaproteobacteria</taxon>
        <taxon>Pseudomonadales</taxon>
        <taxon>Pseudomonadaceae</taxon>
        <taxon>Pseudomonas</taxon>
    </lineage>
</organism>
<proteinExistence type="predicted"/>
<dbReference type="Gene3D" id="3.10.129.10">
    <property type="entry name" value="Hotdog Thioesterase"/>
    <property type="match status" value="1"/>
</dbReference>
<dbReference type="SUPFAM" id="SSF54637">
    <property type="entry name" value="Thioesterase/thiol ester dehydrase-isomerase"/>
    <property type="match status" value="1"/>
</dbReference>
<protein>
    <recommendedName>
        <fullName evidence="3">3-methylfumaryl-CoA hydratase</fullName>
    </recommendedName>
</protein>